<evidence type="ECO:0000313" key="5">
    <source>
        <dbReference type="Proteomes" id="UP000635565"/>
    </source>
</evidence>
<dbReference type="HAMAP" id="MF_01940">
    <property type="entry name" value="RNA_CPDase"/>
    <property type="match status" value="1"/>
</dbReference>
<reference evidence="4 5" key="1">
    <citation type="journal article" date="2021" name="Int. J. Syst. Evol. Microbiol.">
        <title>Reticulibacter mediterranei gen. nov., sp. nov., within the new family Reticulibacteraceae fam. nov., and Ktedonospora formicarum gen. nov., sp. nov., Ktedonobacter robiniae sp. nov., Dictyobacter formicarum sp. nov. and Dictyobacter arantiisoli sp. nov., belonging to the class Ktedonobacteria.</title>
        <authorList>
            <person name="Yabe S."/>
            <person name="Zheng Y."/>
            <person name="Wang C.M."/>
            <person name="Sakai Y."/>
            <person name="Abe K."/>
            <person name="Yokota A."/>
            <person name="Donadio S."/>
            <person name="Cavaletti L."/>
            <person name="Monciardini P."/>
        </authorList>
    </citation>
    <scope>NUCLEOTIDE SEQUENCE [LARGE SCALE GENOMIC DNA]</scope>
    <source>
        <strain evidence="4 5">SOSP1-9</strain>
    </source>
</reference>
<feature type="domain" description="Phosphoesterase HXTX" evidence="3">
    <location>
        <begin position="10"/>
        <end position="92"/>
    </location>
</feature>
<dbReference type="PANTHER" id="PTHR35561">
    <property type="entry name" value="RNA 2',3'-CYCLIC PHOSPHODIESTERASE"/>
    <property type="match status" value="1"/>
</dbReference>
<proteinExistence type="inferred from homology"/>
<dbReference type="SUPFAM" id="SSF55144">
    <property type="entry name" value="LigT-like"/>
    <property type="match status" value="1"/>
</dbReference>
<dbReference type="Proteomes" id="UP000635565">
    <property type="component" value="Unassembled WGS sequence"/>
</dbReference>
<evidence type="ECO:0000259" key="3">
    <source>
        <dbReference type="Pfam" id="PF02834"/>
    </source>
</evidence>
<accession>A0ABQ3VEE1</accession>
<feature type="short sequence motif" description="HXTX 1" evidence="2">
    <location>
        <begin position="41"/>
        <end position="44"/>
    </location>
</feature>
<comment type="catalytic activity">
    <reaction evidence="2">
        <text>a 3'-end 2',3'-cyclophospho-ribonucleotide-RNA + H2O = a 3'-end 2'-phospho-ribonucleotide-RNA + H(+)</text>
        <dbReference type="Rhea" id="RHEA:11828"/>
        <dbReference type="Rhea" id="RHEA-COMP:10464"/>
        <dbReference type="Rhea" id="RHEA-COMP:17353"/>
        <dbReference type="ChEBI" id="CHEBI:15377"/>
        <dbReference type="ChEBI" id="CHEBI:15378"/>
        <dbReference type="ChEBI" id="CHEBI:83064"/>
        <dbReference type="ChEBI" id="CHEBI:173113"/>
        <dbReference type="EC" id="3.1.4.58"/>
    </reaction>
</comment>
<keyword evidence="5" id="KW-1185">Reference proteome</keyword>
<feature type="active site" description="Proton donor" evidence="2">
    <location>
        <position position="41"/>
    </location>
</feature>
<dbReference type="PANTHER" id="PTHR35561:SF1">
    <property type="entry name" value="RNA 2',3'-CYCLIC PHOSPHODIESTERASE"/>
    <property type="match status" value="1"/>
</dbReference>
<keyword evidence="1 2" id="KW-0378">Hydrolase</keyword>
<dbReference type="Pfam" id="PF02834">
    <property type="entry name" value="LigT_PEase"/>
    <property type="match status" value="2"/>
</dbReference>
<comment type="function">
    <text evidence="2">Hydrolyzes RNA 2',3'-cyclic phosphodiester to an RNA 2'-phosphomonoester.</text>
</comment>
<dbReference type="InterPro" id="IPR009097">
    <property type="entry name" value="Cyclic_Pdiesterase"/>
</dbReference>
<feature type="domain" description="Phosphoesterase HXTX" evidence="3">
    <location>
        <begin position="99"/>
        <end position="181"/>
    </location>
</feature>
<sequence>MTRTFIALEMDEHMRRHLNGFIQQMAPVLPGLRWVDPRSIHLTLAFLGELDAEQLVLAYEAAQLAALRAHSFSYSLTKPGIFGSPRQPRVLWMGIEESSGSLKRLYRLLQRELVQRGFAEESRPFSPHLTLARAKAPLNPTEQAALQKILAPYHKAVSTHAYAATYIRVMKSELSRAGATYTCLQEYTLSKK</sequence>
<dbReference type="EC" id="3.1.4.58" evidence="2"/>
<comment type="similarity">
    <text evidence="2">Belongs to the 2H phosphoesterase superfamily. ThpR family.</text>
</comment>
<comment type="caution">
    <text evidence="4">The sequence shown here is derived from an EMBL/GenBank/DDBJ whole genome shotgun (WGS) entry which is preliminary data.</text>
</comment>
<gene>
    <name evidence="4" type="ORF">KSZ_25360</name>
</gene>
<dbReference type="NCBIfam" id="TIGR02258">
    <property type="entry name" value="2_5_ligase"/>
    <property type="match status" value="1"/>
</dbReference>
<protein>
    <recommendedName>
        <fullName evidence="2">RNA 2',3'-cyclic phosphodiesterase</fullName>
        <shortName evidence="2">RNA 2',3'-CPDase</shortName>
        <ecNumber evidence="2">3.1.4.58</ecNumber>
    </recommendedName>
</protein>
<name>A0ABQ3VEE1_9CHLR</name>
<evidence type="ECO:0000256" key="1">
    <source>
        <dbReference type="ARBA" id="ARBA00022801"/>
    </source>
</evidence>
<dbReference type="InterPro" id="IPR014051">
    <property type="entry name" value="Phosphoesterase_HXTX"/>
</dbReference>
<dbReference type="InterPro" id="IPR004175">
    <property type="entry name" value="RNA_CPDase"/>
</dbReference>
<evidence type="ECO:0000256" key="2">
    <source>
        <dbReference type="HAMAP-Rule" id="MF_01940"/>
    </source>
</evidence>
<dbReference type="Gene3D" id="3.90.1140.10">
    <property type="entry name" value="Cyclic phosphodiesterase"/>
    <property type="match status" value="1"/>
</dbReference>
<organism evidence="4 5">
    <name type="scientific">Dictyobacter formicarum</name>
    <dbReference type="NCBI Taxonomy" id="2778368"/>
    <lineage>
        <taxon>Bacteria</taxon>
        <taxon>Bacillati</taxon>
        <taxon>Chloroflexota</taxon>
        <taxon>Ktedonobacteria</taxon>
        <taxon>Ktedonobacterales</taxon>
        <taxon>Dictyobacteraceae</taxon>
        <taxon>Dictyobacter</taxon>
    </lineage>
</organism>
<evidence type="ECO:0000313" key="4">
    <source>
        <dbReference type="EMBL" id="GHO84530.1"/>
    </source>
</evidence>
<feature type="short sequence motif" description="HXTX 2" evidence="2">
    <location>
        <begin position="128"/>
        <end position="131"/>
    </location>
</feature>
<dbReference type="EMBL" id="BNJJ01000006">
    <property type="protein sequence ID" value="GHO84530.1"/>
    <property type="molecule type" value="Genomic_DNA"/>
</dbReference>
<dbReference type="RefSeq" id="WP_201362143.1">
    <property type="nucleotide sequence ID" value="NZ_BNJJ01000006.1"/>
</dbReference>
<feature type="active site" description="Proton acceptor" evidence="2">
    <location>
        <position position="128"/>
    </location>
</feature>